<keyword evidence="4" id="KW-0902">Two-component regulatory system</keyword>
<dbReference type="PROSITE" id="PS50110">
    <property type="entry name" value="RESPONSE_REGULATORY"/>
    <property type="match status" value="1"/>
</dbReference>
<feature type="modified residue" description="4-aspartylphosphate" evidence="9">
    <location>
        <position position="819"/>
    </location>
</feature>
<dbReference type="InterPro" id="IPR037171">
    <property type="entry name" value="NagB/RpiA_transferase-like"/>
</dbReference>
<dbReference type="Pfam" id="PF11060">
    <property type="entry name" value="DUF2861"/>
    <property type="match status" value="1"/>
</dbReference>
<dbReference type="SUPFAM" id="SSF52172">
    <property type="entry name" value="CheY-like"/>
    <property type="match status" value="1"/>
</dbReference>
<evidence type="ECO:0000256" key="3">
    <source>
        <dbReference type="ARBA" id="ARBA00022801"/>
    </source>
</evidence>
<evidence type="ECO:0000256" key="9">
    <source>
        <dbReference type="PROSITE-ProRule" id="PRU00169"/>
    </source>
</evidence>
<dbReference type="InterPro" id="IPR039420">
    <property type="entry name" value="WalR-like"/>
</dbReference>
<evidence type="ECO:0000256" key="7">
    <source>
        <dbReference type="ARBA" id="ARBA00023163"/>
    </source>
</evidence>
<keyword evidence="8" id="KW-0326">Glycosidase</keyword>
<dbReference type="InterPro" id="IPR036390">
    <property type="entry name" value="WH_DNA-bd_sf"/>
</dbReference>
<dbReference type="Gene3D" id="3.40.1190.20">
    <property type="match status" value="1"/>
</dbReference>
<feature type="domain" description="OmpR/PhoB-type" evidence="14">
    <location>
        <begin position="888"/>
        <end position="948"/>
    </location>
</feature>
<keyword evidence="11" id="KW-0812">Transmembrane</keyword>
<evidence type="ECO:0000256" key="4">
    <source>
        <dbReference type="ARBA" id="ARBA00023012"/>
    </source>
</evidence>
<keyword evidence="11" id="KW-0472">Membrane</keyword>
<protein>
    <submittedName>
        <fullName evidence="15">Sensory transduction protein regX3</fullName>
    </submittedName>
</protein>
<dbReference type="InterPro" id="IPR029056">
    <property type="entry name" value="Ribokinase-like"/>
</dbReference>
<dbReference type="InterPro" id="IPR021821">
    <property type="entry name" value="VxrA_SD"/>
</dbReference>
<dbReference type="PROSITE" id="PS51755">
    <property type="entry name" value="OMPR_PHOB"/>
    <property type="match status" value="1"/>
</dbReference>
<dbReference type="STRING" id="1245745.A0A0A2W060"/>
<dbReference type="GO" id="GO:0005829">
    <property type="term" value="C:cytosol"/>
    <property type="evidence" value="ECO:0007669"/>
    <property type="project" value="TreeGrafter"/>
</dbReference>
<dbReference type="EMBL" id="ANFO01000049">
    <property type="protein sequence ID" value="KGQ13273.1"/>
    <property type="molecule type" value="Genomic_DNA"/>
</dbReference>
<dbReference type="Pfam" id="PF00455">
    <property type="entry name" value="DeoRC"/>
    <property type="match status" value="1"/>
</dbReference>
<dbReference type="Pfam" id="PF00150">
    <property type="entry name" value="Cellulase"/>
    <property type="match status" value="1"/>
</dbReference>
<dbReference type="InterPro" id="IPR036097">
    <property type="entry name" value="HisK_dim/P_sf"/>
</dbReference>
<dbReference type="GO" id="GO:0032993">
    <property type="term" value="C:protein-DNA complex"/>
    <property type="evidence" value="ECO:0007669"/>
    <property type="project" value="TreeGrafter"/>
</dbReference>
<dbReference type="SUPFAM" id="SSF47384">
    <property type="entry name" value="Homodimeric domain of signal transducing histidine kinase"/>
    <property type="match status" value="1"/>
</dbReference>
<dbReference type="Pfam" id="PF08220">
    <property type="entry name" value="HTH_DeoR"/>
    <property type="match status" value="1"/>
</dbReference>
<dbReference type="PROSITE" id="PS51000">
    <property type="entry name" value="HTH_DEOR_2"/>
    <property type="match status" value="1"/>
</dbReference>
<reference evidence="15 16" key="1">
    <citation type="submission" date="2012-10" db="EMBL/GenBank/DDBJ databases">
        <title>Genome sequencing and analysis of entomopathogenic fungi Beauveria bassiana D1-5.</title>
        <authorList>
            <person name="Li Q."/>
            <person name="Wang L."/>
            <person name="Zhang Z."/>
            <person name="Wang Q."/>
            <person name="Ren J."/>
            <person name="Wang M."/>
            <person name="Xu W."/>
            <person name="Wang J."/>
            <person name="Lu Y."/>
            <person name="Du Q."/>
            <person name="Sun Z."/>
        </authorList>
    </citation>
    <scope>NUCLEOTIDE SEQUENCE [LARGE SCALE GENOMIC DNA]</scope>
    <source>
        <strain evidence="15 16">D1-5</strain>
    </source>
</reference>
<dbReference type="GO" id="GO:0000156">
    <property type="term" value="F:phosphorelay response regulator activity"/>
    <property type="evidence" value="ECO:0007669"/>
    <property type="project" value="TreeGrafter"/>
</dbReference>
<dbReference type="PANTHER" id="PTHR48111:SF21">
    <property type="entry name" value="DNA-BINDING DUAL MASTER TRANSCRIPTIONAL REGULATOR RPAA"/>
    <property type="match status" value="1"/>
</dbReference>
<dbReference type="GO" id="GO:0000155">
    <property type="term" value="F:phosphorelay sensor kinase activity"/>
    <property type="evidence" value="ECO:0007669"/>
    <property type="project" value="InterPro"/>
</dbReference>
<keyword evidence="3" id="KW-0378">Hydrolase</keyword>
<dbReference type="InterPro" id="IPR001034">
    <property type="entry name" value="DeoR_HTH"/>
</dbReference>
<evidence type="ECO:0000256" key="1">
    <source>
        <dbReference type="ARBA" id="ARBA00005641"/>
    </source>
</evidence>
<dbReference type="InterPro" id="IPR001867">
    <property type="entry name" value="OmpR/PhoB-type_DNA-bd"/>
</dbReference>
<dbReference type="Gene3D" id="3.40.50.2300">
    <property type="match status" value="1"/>
</dbReference>
<dbReference type="InterPro" id="IPR036388">
    <property type="entry name" value="WH-like_DNA-bd_sf"/>
</dbReference>
<gene>
    <name evidence="15" type="ORF">BBAD15_g996</name>
</gene>
<evidence type="ECO:0000259" key="14">
    <source>
        <dbReference type="PROSITE" id="PS51755"/>
    </source>
</evidence>
<keyword evidence="6 10" id="KW-0238">DNA-binding</keyword>
<comment type="similarity">
    <text evidence="1">Belongs to the glycosyl hydrolase 5 (cellulase A) family.</text>
</comment>
<keyword evidence="5" id="KW-0805">Transcription regulation</keyword>
<keyword evidence="2 9" id="KW-0597">Phosphoprotein</keyword>
<name>A0A0A2W060_BEABA</name>
<dbReference type="SUPFAM" id="SSF46785">
    <property type="entry name" value="Winged helix' DNA-binding domain"/>
    <property type="match status" value="1"/>
</dbReference>
<comment type="caution">
    <text evidence="15">The sequence shown here is derived from an EMBL/GenBank/DDBJ whole genome shotgun (WGS) entry which is preliminary data.</text>
</comment>
<evidence type="ECO:0000256" key="6">
    <source>
        <dbReference type="ARBA" id="ARBA00023125"/>
    </source>
</evidence>
<evidence type="ECO:0000313" key="15">
    <source>
        <dbReference type="EMBL" id="KGQ13273.1"/>
    </source>
</evidence>
<keyword evidence="7" id="KW-0804">Transcription</keyword>
<evidence type="ECO:0000256" key="5">
    <source>
        <dbReference type="ARBA" id="ARBA00023015"/>
    </source>
</evidence>
<proteinExistence type="inferred from homology"/>
<dbReference type="InterPro" id="IPR011006">
    <property type="entry name" value="CheY-like_superfamily"/>
</dbReference>
<dbReference type="Gene3D" id="1.10.10.10">
    <property type="entry name" value="Winged helix-like DNA-binding domain superfamily/Winged helix DNA-binding domain"/>
    <property type="match status" value="1"/>
</dbReference>
<dbReference type="GO" id="GO:0004553">
    <property type="term" value="F:hydrolase activity, hydrolyzing O-glycosyl compounds"/>
    <property type="evidence" value="ECO:0007669"/>
    <property type="project" value="InterPro"/>
</dbReference>
<evidence type="ECO:0000259" key="12">
    <source>
        <dbReference type="PROSITE" id="PS50110"/>
    </source>
</evidence>
<feature type="domain" description="HTH deoR-type" evidence="13">
    <location>
        <begin position="1"/>
        <end position="31"/>
    </location>
</feature>
<dbReference type="GO" id="GO:0000272">
    <property type="term" value="P:polysaccharide catabolic process"/>
    <property type="evidence" value="ECO:0007669"/>
    <property type="project" value="InterPro"/>
</dbReference>
<organism evidence="15 16">
    <name type="scientific">Beauveria bassiana D1-5</name>
    <dbReference type="NCBI Taxonomy" id="1245745"/>
    <lineage>
        <taxon>Eukaryota</taxon>
        <taxon>Fungi</taxon>
        <taxon>Dikarya</taxon>
        <taxon>Ascomycota</taxon>
        <taxon>Pezizomycotina</taxon>
        <taxon>Sordariomycetes</taxon>
        <taxon>Hypocreomycetidae</taxon>
        <taxon>Hypocreales</taxon>
        <taxon>Cordycipitaceae</taxon>
        <taxon>Beauveria</taxon>
    </lineage>
</organism>
<dbReference type="InterPro" id="IPR016032">
    <property type="entry name" value="Sig_transdc_resp-reg_C-effctor"/>
</dbReference>
<evidence type="ECO:0000256" key="8">
    <source>
        <dbReference type="ARBA" id="ARBA00023295"/>
    </source>
</evidence>
<dbReference type="SMART" id="SM01134">
    <property type="entry name" value="DeoRC"/>
    <property type="match status" value="1"/>
</dbReference>
<dbReference type="Gene3D" id="3.20.20.80">
    <property type="entry name" value="Glycosidases"/>
    <property type="match status" value="1"/>
</dbReference>
<dbReference type="Pfam" id="PF00294">
    <property type="entry name" value="PfkB"/>
    <property type="match status" value="1"/>
</dbReference>
<sequence length="1581" mass="178314">MLAVSGVTIRNDLNYLEQQGYLKRSFGGAIYTAQQGAPVAQPREPVAVTDKVLEAEMARQAAALISEDETVFLGPGSTLRKVIPFLAGYGDLRLLMNDLAHVCFAQEFLPGEKILLGGVLSGDGNRIEGEVALNALRHYRPSRTLIAVDHIAEDGTLSVRDADSARLLGEAVEQSQHFIAIVASRPVYGEKRYAIGQLAQASGLITPQVVAAEYHARFLAVGLSNSYTNNECLTCVGSDAFGEMNIARLERDGVNVNGITVLQKATTGSAFVSYRNQSQRDFIFNLPNSACGLLTADHIDETLLNQCHHFHIMGSSLFSFRIIDAMRKAIENVKSRGGTVSFDPNIRKEMLNIPEMSQAFEYILDYTDIFLPSDGELDYFGRHQGEDEQRLVDNLLKRGRFEPLFRYVLTWLCAALWLHAGVARAAELDENLAQFSAALSLSPPAAQVSLQTLQQLDAVLLQPESMYPQFQTWSLSELRAFYLLNKRCASEDALSASAQSFVAALCQPNIPPAAWLAAHPLYPLGGSSAWQYILRHPEAAAALKNSLHVRERPDDLAGIGTLSDDNLEALLGGQHWLLQKGELWRFSAQQWRRYEAKVWQPLARQSGIELVNVGGRCDMRAGALCVNAGDSYRDVWRWLFGLLMLFTAPGLIWMAWQRRRLRERQRFITQMLTHELRTPIAQLSNVVEHFRRDFDRLPEGAQLNFVALADTLQRMRQMADTSKHYLIAEHQREALETPTQVPLSDWLDHLCANRDGLTYCLAENITVGVSLYWSSLCLTNLLDNAFRHARRASPERQADVQRRANHFYPGVAADLAILDRQLPEGDSLRLLPQWLAKKALPVIVLTAKVSVEDRVAGLEAGARDYLSKPFAHVELLARIRAQLRPLGDGLLVCGELRLLPARQVASWQRKEVALTATEFALLAMLMQMAGRVFTRDELLNQVWGYQTPAKTTGSADCERAWDWLPAGATGMKRCLSAMLIFSSFSVSAALPQTPLEPVYHQLFNQRDDLANRQLIDVWPRLNSETQRQAWKDALNAVVSQQCGKDLSPAVPEWLEDLTLTLMQRDMPLNRIYRISLSGKSPRRDLNVALTLPDGKKAFAKMRVQYEAAGEFRIESEEFNQPLSEGVYRLTVSSDGQQWQQPLALQGLGGLSRIQLHGHAITLDAPRVASSCPEPWLEQTLLNRSDYSQIWWVRNDKLALIPWPSKPADSVWATIAVHGGNSFNRQPPDEAYFSALKGYGASWVRLSWDKWHPERRDFLLGNADNYQGLMKQDLLTLKETLARANAAGLKVVITPLSLPGMRWAQNNEGRFDDRLWQDKRYWRQSAQFWRDLAGQLKDNPAIAAYNLINEPAPEKRAGLPEHASLDEMKAWYKKHQNTARDLPEFYQTVIKAIREVDKTTPIMVDSGWYAAADSFSYWPSALSDDRVLYSFHMYEPYDATSAPNLKRLKPYVYPGVVPFGGKQEKWNGERVASYLQQPFWWAKQRGVAQNRMVAGEFGCMRQLAGCRQYLEDVLRALDKTQAHWAFYSFREDAWDGMDYELGTSKVPWSYWQAIDEHKPDTLPRHATPEFEPISRRLGLSFR</sequence>
<dbReference type="Proteomes" id="UP000030106">
    <property type="component" value="Unassembled WGS sequence"/>
</dbReference>
<dbReference type="Pfam" id="PF11884">
    <property type="entry name" value="DUF3404"/>
    <property type="match status" value="1"/>
</dbReference>
<dbReference type="InterPro" id="IPR017853">
    <property type="entry name" value="GH"/>
</dbReference>
<evidence type="ECO:0000313" key="16">
    <source>
        <dbReference type="Proteomes" id="UP000030106"/>
    </source>
</evidence>
<dbReference type="InterPro" id="IPR001789">
    <property type="entry name" value="Sig_transdc_resp-reg_receiver"/>
</dbReference>
<evidence type="ECO:0000259" key="13">
    <source>
        <dbReference type="PROSITE" id="PS51000"/>
    </source>
</evidence>
<dbReference type="SUPFAM" id="SSF100950">
    <property type="entry name" value="NagB/RpiA/CoA transferase-like"/>
    <property type="match status" value="1"/>
</dbReference>
<evidence type="ECO:0000256" key="10">
    <source>
        <dbReference type="PROSITE-ProRule" id="PRU01091"/>
    </source>
</evidence>
<dbReference type="SUPFAM" id="SSF53613">
    <property type="entry name" value="Ribokinase-like"/>
    <property type="match status" value="1"/>
</dbReference>
<evidence type="ECO:0000256" key="11">
    <source>
        <dbReference type="SAM" id="Phobius"/>
    </source>
</evidence>
<dbReference type="InterPro" id="IPR011611">
    <property type="entry name" value="PfkB_dom"/>
</dbReference>
<dbReference type="HOGENOM" id="CLU_245088_0_0_1"/>
<dbReference type="SUPFAM" id="SSF51445">
    <property type="entry name" value="(Trans)glycosidases"/>
    <property type="match status" value="1"/>
</dbReference>
<evidence type="ECO:0000256" key="2">
    <source>
        <dbReference type="ARBA" id="ARBA00022553"/>
    </source>
</evidence>
<dbReference type="InterPro" id="IPR001547">
    <property type="entry name" value="Glyco_hydro_5"/>
</dbReference>
<feature type="transmembrane region" description="Helical" evidence="11">
    <location>
        <begin position="635"/>
        <end position="656"/>
    </location>
</feature>
<dbReference type="Pfam" id="PF00486">
    <property type="entry name" value="Trans_reg_C"/>
    <property type="match status" value="1"/>
</dbReference>
<feature type="domain" description="Response regulatory" evidence="12">
    <location>
        <begin position="763"/>
        <end position="883"/>
    </location>
</feature>
<accession>A0A0A2W060</accession>
<dbReference type="CDD" id="cd00383">
    <property type="entry name" value="trans_reg_C"/>
    <property type="match status" value="1"/>
</dbReference>
<dbReference type="SMART" id="SM00448">
    <property type="entry name" value="REC"/>
    <property type="match status" value="1"/>
</dbReference>
<dbReference type="SUPFAM" id="SSF46894">
    <property type="entry name" value="C-terminal effector domain of the bipartite response regulators"/>
    <property type="match status" value="1"/>
</dbReference>
<dbReference type="GO" id="GO:0000976">
    <property type="term" value="F:transcription cis-regulatory region binding"/>
    <property type="evidence" value="ECO:0007669"/>
    <property type="project" value="TreeGrafter"/>
</dbReference>
<dbReference type="Pfam" id="PF00072">
    <property type="entry name" value="Response_reg"/>
    <property type="match status" value="1"/>
</dbReference>
<dbReference type="GO" id="GO:0003700">
    <property type="term" value="F:DNA-binding transcription factor activity"/>
    <property type="evidence" value="ECO:0007669"/>
    <property type="project" value="InterPro"/>
</dbReference>
<dbReference type="PANTHER" id="PTHR48111">
    <property type="entry name" value="REGULATOR OF RPOS"/>
    <property type="match status" value="1"/>
</dbReference>
<dbReference type="InterPro" id="IPR021290">
    <property type="entry name" value="DUF2861"/>
</dbReference>
<feature type="DNA-binding region" description="OmpR/PhoB-type" evidence="10">
    <location>
        <begin position="888"/>
        <end position="948"/>
    </location>
</feature>
<dbReference type="InterPro" id="IPR014036">
    <property type="entry name" value="DeoR-like_C"/>
</dbReference>
<keyword evidence="11" id="KW-1133">Transmembrane helix</keyword>